<dbReference type="PANTHER" id="PTHR33116:SF78">
    <property type="entry name" value="OS12G0587133 PROTEIN"/>
    <property type="match status" value="1"/>
</dbReference>
<gene>
    <name evidence="1" type="ORF">MTR67_049349</name>
</gene>
<dbReference type="PANTHER" id="PTHR33116">
    <property type="entry name" value="REVERSE TRANSCRIPTASE ZINC-BINDING DOMAIN-CONTAINING PROTEIN-RELATED-RELATED"/>
    <property type="match status" value="1"/>
</dbReference>
<dbReference type="Proteomes" id="UP001234989">
    <property type="component" value="Chromosome 11"/>
</dbReference>
<organism evidence="1 2">
    <name type="scientific">Solanum verrucosum</name>
    <dbReference type="NCBI Taxonomy" id="315347"/>
    <lineage>
        <taxon>Eukaryota</taxon>
        <taxon>Viridiplantae</taxon>
        <taxon>Streptophyta</taxon>
        <taxon>Embryophyta</taxon>
        <taxon>Tracheophyta</taxon>
        <taxon>Spermatophyta</taxon>
        <taxon>Magnoliopsida</taxon>
        <taxon>eudicotyledons</taxon>
        <taxon>Gunneridae</taxon>
        <taxon>Pentapetalae</taxon>
        <taxon>asterids</taxon>
        <taxon>lamiids</taxon>
        <taxon>Solanales</taxon>
        <taxon>Solanaceae</taxon>
        <taxon>Solanoideae</taxon>
        <taxon>Solaneae</taxon>
        <taxon>Solanum</taxon>
    </lineage>
</organism>
<evidence type="ECO:0000313" key="1">
    <source>
        <dbReference type="EMBL" id="WMV55964.1"/>
    </source>
</evidence>
<proteinExistence type="predicted"/>
<name>A0AAF0V2G6_SOLVR</name>
<protein>
    <submittedName>
        <fullName evidence="1">Uncharacterized protein</fullName>
    </submittedName>
</protein>
<keyword evidence="2" id="KW-1185">Reference proteome</keyword>
<dbReference type="AlphaFoldDB" id="A0AAF0V2G6"/>
<sequence length="348" mass="38786">MLEVSSSKPLASESKGFAFWVELVAPGLPTAGYFSRVVCELLHRSGVLPYVHPKGSGCGFSILVNGEPAGFSPSERGLRQGDPLSPFLFVLTVEQVSYIRVVLVIFEAISGLAVNGGKNGIFQIKEVANIQLLASILQCKIEHLPTTYLGIPLGNNHKELEIWDGIIEKTEKRLANWKANYLSLGRRVTLINSVLDALPTYVMSLFPLPAKALWRKAILNKYGQTEEWVSNVVDSTYGVSVWRSIRNLWDSLKENLVVKVGEGPTTEADGIRWKHNSNGKLSVRRLYKREIMTHSGGILGPWKQIWKGNTPTKVKCFTWKKLTTTYSYTVGLLYRCGAWFSVFLKNPG</sequence>
<evidence type="ECO:0000313" key="2">
    <source>
        <dbReference type="Proteomes" id="UP001234989"/>
    </source>
</evidence>
<accession>A0AAF0V2G6</accession>
<dbReference type="EMBL" id="CP133622">
    <property type="protein sequence ID" value="WMV55964.1"/>
    <property type="molecule type" value="Genomic_DNA"/>
</dbReference>
<reference evidence="1" key="1">
    <citation type="submission" date="2023-08" db="EMBL/GenBank/DDBJ databases">
        <title>A de novo genome assembly of Solanum verrucosum Schlechtendal, a Mexican diploid species geographically isolated from the other diploid A-genome species in potato relatives.</title>
        <authorList>
            <person name="Hosaka K."/>
        </authorList>
    </citation>
    <scope>NUCLEOTIDE SEQUENCE</scope>
    <source>
        <tissue evidence="1">Young leaves</tissue>
    </source>
</reference>